<proteinExistence type="predicted"/>
<dbReference type="eggNOG" id="ENOG503351I">
    <property type="taxonomic scope" value="Bacteria"/>
</dbReference>
<reference evidence="1 2" key="1">
    <citation type="journal article" date="2013" name="Genome Announc.">
        <title>Draft Genome Sequence of an Alphaproteobacterium, Caenispirillum salinarum AK4(T), Isolated from a Solar Saltern.</title>
        <authorList>
            <person name="Khatri I."/>
            <person name="Singh A."/>
            <person name="Korpole S."/>
            <person name="Pinnaka A.K."/>
            <person name="Subramanian S."/>
        </authorList>
    </citation>
    <scope>NUCLEOTIDE SEQUENCE [LARGE SCALE GENOMIC DNA]</scope>
    <source>
        <strain evidence="1 2">AK4</strain>
    </source>
</reference>
<sequence length="92" mass="10203">MLSIDDCIAMSELSPEEIDAIAEHEHIPEIVAAELGNYIMQCPDGSLCVQRFILDDIATAKAHGHMAHAAKLKLVLKHFVDSHEELKVRQTV</sequence>
<keyword evidence="2" id="KW-1185">Reference proteome</keyword>
<comment type="caution">
    <text evidence="1">The sequence shown here is derived from an EMBL/GenBank/DDBJ whole genome shotgun (WGS) entry which is preliminary data.</text>
</comment>
<protein>
    <submittedName>
        <fullName evidence="1">Uncharacterized protein</fullName>
    </submittedName>
</protein>
<accession>K9HQX3</accession>
<dbReference type="EMBL" id="ANHY01000003">
    <property type="protein sequence ID" value="EKV32648.1"/>
    <property type="molecule type" value="Genomic_DNA"/>
</dbReference>
<dbReference type="STRING" id="1238182.C882_2727"/>
<gene>
    <name evidence="1" type="ORF">C882_2727</name>
</gene>
<dbReference type="Proteomes" id="UP000009881">
    <property type="component" value="Unassembled WGS sequence"/>
</dbReference>
<name>K9HQX3_9PROT</name>
<evidence type="ECO:0000313" key="2">
    <source>
        <dbReference type="Proteomes" id="UP000009881"/>
    </source>
</evidence>
<evidence type="ECO:0000313" key="1">
    <source>
        <dbReference type="EMBL" id="EKV32648.1"/>
    </source>
</evidence>
<dbReference type="AlphaFoldDB" id="K9HQX3"/>
<organism evidence="1 2">
    <name type="scientific">Caenispirillum salinarum AK4</name>
    <dbReference type="NCBI Taxonomy" id="1238182"/>
    <lineage>
        <taxon>Bacteria</taxon>
        <taxon>Pseudomonadati</taxon>
        <taxon>Pseudomonadota</taxon>
        <taxon>Alphaproteobacteria</taxon>
        <taxon>Rhodospirillales</taxon>
        <taxon>Novispirillaceae</taxon>
        <taxon>Caenispirillum</taxon>
    </lineage>
</organism>
<dbReference type="RefSeq" id="WP_009539136.1">
    <property type="nucleotide sequence ID" value="NZ_ANHY01000003.1"/>
</dbReference>